<keyword evidence="5" id="KW-1185">Reference proteome</keyword>
<evidence type="ECO:0000259" key="1">
    <source>
        <dbReference type="Pfam" id="PF08241"/>
    </source>
</evidence>
<name>A0A1I6UAV9_9BACI</name>
<dbReference type="Proteomes" id="UP000321773">
    <property type="component" value="Unassembled WGS sequence"/>
</dbReference>
<dbReference type="GO" id="GO:0032259">
    <property type="term" value="P:methylation"/>
    <property type="evidence" value="ECO:0007669"/>
    <property type="project" value="UniProtKB-KW"/>
</dbReference>
<feature type="domain" description="Methyltransferase type 11" evidence="1">
    <location>
        <begin position="37"/>
        <end position="130"/>
    </location>
</feature>
<dbReference type="InterPro" id="IPR052356">
    <property type="entry name" value="Thiol_S-MT"/>
</dbReference>
<reference evidence="3 4" key="1">
    <citation type="submission" date="2016-10" db="EMBL/GenBank/DDBJ databases">
        <authorList>
            <person name="de Groot N.N."/>
        </authorList>
    </citation>
    <scope>NUCLEOTIDE SEQUENCE [LARGE SCALE GENOMIC DNA]</scope>
    <source>
        <strain evidence="3 4">DSM 17074</strain>
    </source>
</reference>
<dbReference type="SUPFAM" id="SSF53335">
    <property type="entry name" value="S-adenosyl-L-methionine-dependent methyltransferases"/>
    <property type="match status" value="1"/>
</dbReference>
<evidence type="ECO:0000313" key="5">
    <source>
        <dbReference type="Proteomes" id="UP000321773"/>
    </source>
</evidence>
<dbReference type="EMBL" id="FPAI01000024">
    <property type="protein sequence ID" value="SFS98593.1"/>
    <property type="molecule type" value="Genomic_DNA"/>
</dbReference>
<evidence type="ECO:0000313" key="3">
    <source>
        <dbReference type="EMBL" id="SFS98593.1"/>
    </source>
</evidence>
<dbReference type="PANTHER" id="PTHR45036:SF1">
    <property type="entry name" value="METHYLTRANSFERASE LIKE 7A"/>
    <property type="match status" value="1"/>
</dbReference>
<dbReference type="InterPro" id="IPR013216">
    <property type="entry name" value="Methyltransf_11"/>
</dbReference>
<reference evidence="2 5" key="2">
    <citation type="submission" date="2019-07" db="EMBL/GenBank/DDBJ databases">
        <title>Whole genome shotgun sequence of Halolactibacillus miurensis NBRC 100873.</title>
        <authorList>
            <person name="Hosoyama A."/>
            <person name="Uohara A."/>
            <person name="Ohji S."/>
            <person name="Ichikawa N."/>
        </authorList>
    </citation>
    <scope>NUCLEOTIDE SEQUENCE [LARGE SCALE GENOMIC DNA]</scope>
    <source>
        <strain evidence="2 5">NBRC 100873</strain>
    </source>
</reference>
<evidence type="ECO:0000313" key="4">
    <source>
        <dbReference type="Proteomes" id="UP000199139"/>
    </source>
</evidence>
<protein>
    <submittedName>
        <fullName evidence="3">Methyltransferase domain-containing protein</fullName>
    </submittedName>
</protein>
<keyword evidence="3" id="KW-0489">Methyltransferase</keyword>
<dbReference type="InterPro" id="IPR029063">
    <property type="entry name" value="SAM-dependent_MTases_sf"/>
</dbReference>
<sequence>MGKIMASVYDTVMYPLEKLFLTQKRRTLLKHASGYVLDIGSGTGVNFPFFNPETTDVYAIEPDKAMREKAKQKPVPDYIHIEAAGAESIPVPDHTFDTVVSTLVFCSIDQPDQAFNELKRVLKPGGKLYFIEHIRAASPFVQTIQDKLTPMWKQLADGCHLNRPTDKLIDQHFTVIQKTYYFKKIITVIVAEYG</sequence>
<gene>
    <name evidence="2" type="ORF">HMI01_25180</name>
    <name evidence="3" type="ORF">SAMN05421668_1249</name>
</gene>
<dbReference type="GO" id="GO:0008757">
    <property type="term" value="F:S-adenosylmethionine-dependent methyltransferase activity"/>
    <property type="evidence" value="ECO:0007669"/>
    <property type="project" value="InterPro"/>
</dbReference>
<dbReference type="CDD" id="cd02440">
    <property type="entry name" value="AdoMet_MTases"/>
    <property type="match status" value="1"/>
</dbReference>
<dbReference type="PANTHER" id="PTHR45036">
    <property type="entry name" value="METHYLTRANSFERASE LIKE 7B"/>
    <property type="match status" value="1"/>
</dbReference>
<accession>A0A1I6UAV9</accession>
<dbReference type="RefSeq" id="WP_082394567.1">
    <property type="nucleotide sequence ID" value="NZ_BJWJ01000038.1"/>
</dbReference>
<dbReference type="Gene3D" id="3.40.50.150">
    <property type="entry name" value="Vaccinia Virus protein VP39"/>
    <property type="match status" value="1"/>
</dbReference>
<organism evidence="3 4">
    <name type="scientific">Halolactibacillus miurensis</name>
    <dbReference type="NCBI Taxonomy" id="306541"/>
    <lineage>
        <taxon>Bacteria</taxon>
        <taxon>Bacillati</taxon>
        <taxon>Bacillota</taxon>
        <taxon>Bacilli</taxon>
        <taxon>Bacillales</taxon>
        <taxon>Bacillaceae</taxon>
        <taxon>Halolactibacillus</taxon>
    </lineage>
</organism>
<evidence type="ECO:0000313" key="2">
    <source>
        <dbReference type="EMBL" id="GEM05530.1"/>
    </source>
</evidence>
<dbReference type="Proteomes" id="UP000199139">
    <property type="component" value="Unassembled WGS sequence"/>
</dbReference>
<dbReference type="Pfam" id="PF08241">
    <property type="entry name" value="Methyltransf_11"/>
    <property type="match status" value="1"/>
</dbReference>
<dbReference type="EMBL" id="BJWJ01000038">
    <property type="protein sequence ID" value="GEM05530.1"/>
    <property type="molecule type" value="Genomic_DNA"/>
</dbReference>
<dbReference type="AlphaFoldDB" id="A0A1I6UAV9"/>
<dbReference type="STRING" id="306541.SAMN05421668_1249"/>
<keyword evidence="3" id="KW-0808">Transferase</keyword>
<proteinExistence type="predicted"/>